<organism evidence="1 2">
    <name type="scientific">Streptomyces demainii</name>
    <dbReference type="NCBI Taxonomy" id="588122"/>
    <lineage>
        <taxon>Bacteria</taxon>
        <taxon>Bacillati</taxon>
        <taxon>Actinomycetota</taxon>
        <taxon>Actinomycetes</taxon>
        <taxon>Kitasatosporales</taxon>
        <taxon>Streptomycetaceae</taxon>
        <taxon>Streptomyces</taxon>
    </lineage>
</organism>
<reference evidence="1 2" key="1">
    <citation type="submission" date="2023-07" db="EMBL/GenBank/DDBJ databases">
        <title>Sequencing the genomes of 1000 actinobacteria strains.</title>
        <authorList>
            <person name="Klenk H.-P."/>
        </authorList>
    </citation>
    <scope>NUCLEOTIDE SEQUENCE [LARGE SCALE GENOMIC DNA]</scope>
    <source>
        <strain evidence="1 2">DSM 41600</strain>
    </source>
</reference>
<accession>A0ABT9KTB7</accession>
<name>A0ABT9KTB7_9ACTN</name>
<keyword evidence="2" id="KW-1185">Reference proteome</keyword>
<evidence type="ECO:0000313" key="2">
    <source>
        <dbReference type="Proteomes" id="UP001234880"/>
    </source>
</evidence>
<dbReference type="Proteomes" id="UP001234880">
    <property type="component" value="Unassembled WGS sequence"/>
</dbReference>
<dbReference type="RefSeq" id="WP_307110890.1">
    <property type="nucleotide sequence ID" value="NZ_JAURUE010000001.1"/>
</dbReference>
<evidence type="ECO:0000313" key="1">
    <source>
        <dbReference type="EMBL" id="MDP9611684.1"/>
    </source>
</evidence>
<proteinExistence type="predicted"/>
<comment type="caution">
    <text evidence="1">The sequence shown here is derived from an EMBL/GenBank/DDBJ whole genome shotgun (WGS) entry which is preliminary data.</text>
</comment>
<gene>
    <name evidence="1" type="ORF">JOF35_003961</name>
</gene>
<protein>
    <submittedName>
        <fullName evidence="1">Transcriptional regulator with XRE-family HTH domain</fullName>
    </submittedName>
</protein>
<sequence length="451" mass="47812">MSTCESLRGAAALKALRKARGLSLADTARALVETARRLGQPLDSSAASVQRSVARWESAKRPILPGDRYQLLLAHLYARDADGQIALGSGSDLAQLLDALADLGESETRIRELRALLVRTATDDGTGLLALLGPTTQLAMAAALADPARVDDALLAGVRAAVADVNAQVGSLPFARLQLLLAPVVESCRRLLAGGVPGPLRSELRTVAAQAYTLAGRLAFETGDDQASRALYAAATDAPGEPGAPWRRAVVHISHALVTLYSVPGIEAARELVDAEVRDARTGDSVRVRARAHALQAEIAARSGAERHAQTALSLAWYDLDRDLDGDPAPTSFTADHLRGFEGLCELYAGDAAVAHDVFAGSAEALDRPRERVQRAIVSTDQALACIRLGAPERAADLLHACVDSAASTGGRVPALRLRQARKELRPWRREGFVADLDDHLIDVSARAAHR</sequence>
<dbReference type="EMBL" id="JAURUE010000001">
    <property type="protein sequence ID" value="MDP9611684.1"/>
    <property type="molecule type" value="Genomic_DNA"/>
</dbReference>